<evidence type="ECO:0000313" key="7">
    <source>
        <dbReference type="EMBL" id="KZN97179.1"/>
    </source>
</evidence>
<evidence type="ECO:0000256" key="4">
    <source>
        <dbReference type="ARBA" id="ARBA00023136"/>
    </source>
</evidence>
<protein>
    <submittedName>
        <fullName evidence="7">Uncharacterized protein</fullName>
    </submittedName>
</protein>
<reference evidence="7 8" key="1">
    <citation type="submission" date="2016-04" db="EMBL/GenBank/DDBJ databases">
        <title>Draft genome sequence of Aeribacillus pallidus 8m3 from petroleum reservoir.</title>
        <authorList>
            <person name="Poltaraus A.B."/>
            <person name="Nazina T.N."/>
            <person name="Tourova T.P."/>
            <person name="Malakho S.M."/>
            <person name="Korshunova A.V."/>
            <person name="Sokolova D.S."/>
        </authorList>
    </citation>
    <scope>NUCLEOTIDE SEQUENCE [LARGE SCALE GENOMIC DNA]</scope>
    <source>
        <strain evidence="7 8">8m3</strain>
    </source>
</reference>
<dbReference type="PANTHER" id="PTHR37306:SF1">
    <property type="entry name" value="COLICIN V PRODUCTION PROTEIN"/>
    <property type="match status" value="1"/>
</dbReference>
<dbReference type="Proteomes" id="UP000214606">
    <property type="component" value="Chromosome"/>
</dbReference>
<dbReference type="EMBL" id="CP017703">
    <property type="protein sequence ID" value="ASS92107.1"/>
    <property type="molecule type" value="Genomic_DNA"/>
</dbReference>
<keyword evidence="8" id="KW-1185">Reference proteome</keyword>
<evidence type="ECO:0000256" key="3">
    <source>
        <dbReference type="ARBA" id="ARBA00022989"/>
    </source>
</evidence>
<dbReference type="OrthoDB" id="1809613at2"/>
<comment type="subcellular location">
    <subcellularLocation>
        <location evidence="1">Membrane</location>
        <topology evidence="1">Multi-pass membrane protein</topology>
    </subcellularLocation>
</comment>
<feature type="transmembrane region" description="Helical" evidence="5">
    <location>
        <begin position="117"/>
        <end position="141"/>
    </location>
</feature>
<dbReference type="Pfam" id="PF02674">
    <property type="entry name" value="Colicin_V"/>
    <property type="match status" value="1"/>
</dbReference>
<feature type="transmembrane region" description="Helical" evidence="5">
    <location>
        <begin position="82"/>
        <end position="105"/>
    </location>
</feature>
<dbReference type="InterPro" id="IPR003825">
    <property type="entry name" value="Colicin-V_CvpA"/>
</dbReference>
<dbReference type="GO" id="GO:0009403">
    <property type="term" value="P:toxin biosynthetic process"/>
    <property type="evidence" value="ECO:0007669"/>
    <property type="project" value="InterPro"/>
</dbReference>
<evidence type="ECO:0000256" key="2">
    <source>
        <dbReference type="ARBA" id="ARBA00022692"/>
    </source>
</evidence>
<evidence type="ECO:0000256" key="1">
    <source>
        <dbReference type="ARBA" id="ARBA00004141"/>
    </source>
</evidence>
<reference evidence="6 9" key="2">
    <citation type="submission" date="2016-10" db="EMBL/GenBank/DDBJ databases">
        <title>The whole genome sequencing and assembly of Aeribacillus pallidus KCTC3564 strain.</title>
        <authorList>
            <person name="Lee Y.-J."/>
            <person name="Park M.-K."/>
            <person name="Yi H."/>
            <person name="Bahn Y.-S."/>
            <person name="Kim J.F."/>
            <person name="Lee D.-W."/>
        </authorList>
    </citation>
    <scope>NUCLEOTIDE SEQUENCE [LARGE SCALE GENOMIC DNA]</scope>
    <source>
        <strain evidence="6 9">KCTC3564</strain>
    </source>
</reference>
<dbReference type="PANTHER" id="PTHR37306">
    <property type="entry name" value="COLICIN V PRODUCTION PROTEIN"/>
    <property type="match status" value="1"/>
</dbReference>
<dbReference type="RefSeq" id="WP_063387432.1">
    <property type="nucleotide sequence ID" value="NZ_CP017703.1"/>
</dbReference>
<dbReference type="KEGG" id="apak:AP3564_19200"/>
<keyword evidence="2 5" id="KW-0812">Transmembrane</keyword>
<keyword evidence="4 5" id="KW-0472">Membrane</keyword>
<name>A0A165YKL0_9BACI</name>
<accession>A0A165YKL0</accession>
<dbReference type="Proteomes" id="UP000076476">
    <property type="component" value="Unassembled WGS sequence"/>
</dbReference>
<dbReference type="EMBL" id="LWBR01000013">
    <property type="protein sequence ID" value="KZN97179.1"/>
    <property type="molecule type" value="Genomic_DNA"/>
</dbReference>
<dbReference type="AlphaFoldDB" id="A0A165YKL0"/>
<dbReference type="GO" id="GO:0016020">
    <property type="term" value="C:membrane"/>
    <property type="evidence" value="ECO:0007669"/>
    <property type="project" value="UniProtKB-SubCell"/>
</dbReference>
<sequence>MLDLIILFFLVFGLLTGLKRGFILQVVYLSSVIVSFIIARTYFDDLAPKLELWVPYPNIGDSNAALSILTGGHLEEAYYRGVAFVLLFIGSKIALHIIGSMFDFVAMLPILKQINRLLGAVLGFAETYLILFILLFLAALIPAEQIQNLIDKSLLADLIVNHTPVLSDKIHDLWIGYFGKGS</sequence>
<evidence type="ECO:0000313" key="6">
    <source>
        <dbReference type="EMBL" id="ASS92107.1"/>
    </source>
</evidence>
<proteinExistence type="predicted"/>
<keyword evidence="3 5" id="KW-1133">Transmembrane helix</keyword>
<gene>
    <name evidence="6" type="ORF">AP3564_19200</name>
    <name evidence="7" type="ORF">AZI98_06380</name>
</gene>
<evidence type="ECO:0000313" key="9">
    <source>
        <dbReference type="Proteomes" id="UP000214606"/>
    </source>
</evidence>
<evidence type="ECO:0000313" key="8">
    <source>
        <dbReference type="Proteomes" id="UP000076476"/>
    </source>
</evidence>
<organism evidence="7 8">
    <name type="scientific">Aeribacillus pallidus</name>
    <dbReference type="NCBI Taxonomy" id="33936"/>
    <lineage>
        <taxon>Bacteria</taxon>
        <taxon>Bacillati</taxon>
        <taxon>Bacillota</taxon>
        <taxon>Bacilli</taxon>
        <taxon>Bacillales</taxon>
        <taxon>Bacillaceae</taxon>
        <taxon>Aeribacillus</taxon>
    </lineage>
</organism>
<dbReference type="STRING" id="33936.AZI98_06380"/>
<feature type="transmembrane region" description="Helical" evidence="5">
    <location>
        <begin position="21"/>
        <end position="43"/>
    </location>
</feature>
<evidence type="ECO:0000256" key="5">
    <source>
        <dbReference type="SAM" id="Phobius"/>
    </source>
</evidence>